<sequence>MPPFNDPGAVHDKAGFIRFVEALIDDRQHAEEVEQANPGRYSMGRANGWQSGSISSFLDAAVAGALHRRIGVRIRMVRAGVISRSFPPCLGKIYAVNRERWLFSQECLKRADGR</sequence>
<protein>
    <submittedName>
        <fullName evidence="1">Uncharacterized protein</fullName>
    </submittedName>
</protein>
<organism evidence="1 2">
    <name type="scientific">Tahibacter harae</name>
    <dbReference type="NCBI Taxonomy" id="2963937"/>
    <lineage>
        <taxon>Bacteria</taxon>
        <taxon>Pseudomonadati</taxon>
        <taxon>Pseudomonadota</taxon>
        <taxon>Gammaproteobacteria</taxon>
        <taxon>Lysobacterales</taxon>
        <taxon>Rhodanobacteraceae</taxon>
        <taxon>Tahibacter</taxon>
    </lineage>
</organism>
<proteinExistence type="predicted"/>
<reference evidence="1" key="1">
    <citation type="submission" date="2022-07" db="EMBL/GenBank/DDBJ databases">
        <title>Tahibacter sp., a new gammaproteobacterium isolated from the silt sample collected at pig farm.</title>
        <authorList>
            <person name="Chen H."/>
        </authorList>
    </citation>
    <scope>NUCLEOTIDE SEQUENCE</scope>
    <source>
        <strain evidence="1">P2K</strain>
    </source>
</reference>
<gene>
    <name evidence="1" type="ORF">NM961_18335</name>
</gene>
<dbReference type="RefSeq" id="WP_255915863.1">
    <property type="nucleotide sequence ID" value="NZ_JANFQO010000019.1"/>
</dbReference>
<accession>A0ABT1QWP3</accession>
<comment type="caution">
    <text evidence="1">The sequence shown here is derived from an EMBL/GenBank/DDBJ whole genome shotgun (WGS) entry which is preliminary data.</text>
</comment>
<name>A0ABT1QWP3_9GAMM</name>
<dbReference type="EMBL" id="JANFQO010000019">
    <property type="protein sequence ID" value="MCQ4166676.1"/>
    <property type="molecule type" value="Genomic_DNA"/>
</dbReference>
<dbReference type="Proteomes" id="UP001165498">
    <property type="component" value="Unassembled WGS sequence"/>
</dbReference>
<keyword evidence="2" id="KW-1185">Reference proteome</keyword>
<evidence type="ECO:0000313" key="2">
    <source>
        <dbReference type="Proteomes" id="UP001165498"/>
    </source>
</evidence>
<evidence type="ECO:0000313" key="1">
    <source>
        <dbReference type="EMBL" id="MCQ4166676.1"/>
    </source>
</evidence>